<keyword evidence="2" id="KW-1185">Reference proteome</keyword>
<dbReference type="EMBL" id="BSXS01009821">
    <property type="protein sequence ID" value="GME96636.1"/>
    <property type="molecule type" value="Genomic_DNA"/>
</dbReference>
<accession>A0ACB5TXE8</accession>
<dbReference type="Proteomes" id="UP001165064">
    <property type="component" value="Unassembled WGS sequence"/>
</dbReference>
<proteinExistence type="predicted"/>
<reference evidence="1" key="1">
    <citation type="submission" date="2023-04" db="EMBL/GenBank/DDBJ databases">
        <title>Ambrosiozyma monospora NBRC 10751.</title>
        <authorList>
            <person name="Ichikawa N."/>
            <person name="Sato H."/>
            <person name="Tonouchi N."/>
        </authorList>
    </citation>
    <scope>NUCLEOTIDE SEQUENCE</scope>
    <source>
        <strain evidence="1">NBRC 10751</strain>
    </source>
</reference>
<evidence type="ECO:0000313" key="2">
    <source>
        <dbReference type="Proteomes" id="UP001165064"/>
    </source>
</evidence>
<sequence>MKRQLEEEVSVPIYKRRCFNPDNEATRQFQDHSNIHKTNTHKKTEADIENNTCNESLQKALVVRNQGIAKPLPLEIPPQLSQLLERYSLEEIKTFLNNTSGKQKAFLRSQISKIPEYHHILQNLVNWEIDEDDNKSDESTESVASGNTPTYRNDGYTNDAYYIRSYPNNYIASNEWGQSSINNNNQEYKYSLNSEDSIPKIEELDEDLDVSTDFMIDDNRMNSYIPQNFQSNRTAFHGNCFDGFNSGQQYTPSCYWSDNTNFSQFTTDYSRSRTYERDIDDDDRMIIC</sequence>
<organism evidence="1 2">
    <name type="scientific">Ambrosiozyma monospora</name>
    <name type="common">Yeast</name>
    <name type="synonym">Endomycopsis monosporus</name>
    <dbReference type="NCBI Taxonomy" id="43982"/>
    <lineage>
        <taxon>Eukaryota</taxon>
        <taxon>Fungi</taxon>
        <taxon>Dikarya</taxon>
        <taxon>Ascomycota</taxon>
        <taxon>Saccharomycotina</taxon>
        <taxon>Pichiomycetes</taxon>
        <taxon>Pichiales</taxon>
        <taxon>Pichiaceae</taxon>
        <taxon>Ambrosiozyma</taxon>
    </lineage>
</organism>
<name>A0ACB5TXE8_AMBMO</name>
<comment type="caution">
    <text evidence="1">The sequence shown here is derived from an EMBL/GenBank/DDBJ whole genome shotgun (WGS) entry which is preliminary data.</text>
</comment>
<gene>
    <name evidence="1" type="ORF">Amon02_001003700</name>
</gene>
<evidence type="ECO:0000313" key="1">
    <source>
        <dbReference type="EMBL" id="GME96636.1"/>
    </source>
</evidence>
<protein>
    <submittedName>
        <fullName evidence="1">Unnamed protein product</fullName>
    </submittedName>
</protein>